<keyword evidence="12" id="KW-1185">Reference proteome</keyword>
<feature type="binding site" evidence="8">
    <location>
        <position position="234"/>
    </location>
    <ligand>
        <name>Ca(2+)</name>
        <dbReference type="ChEBI" id="CHEBI:29108"/>
        <label>3</label>
    </ligand>
</feature>
<keyword evidence="3 8" id="KW-0479">Metal-binding</keyword>
<feature type="binding site" evidence="8">
    <location>
        <position position="197"/>
    </location>
    <ligand>
        <name>Ca(2+)</name>
        <dbReference type="ChEBI" id="CHEBI:29108"/>
        <label>2</label>
    </ligand>
</feature>
<keyword evidence="5 8" id="KW-0862">Zinc</keyword>
<dbReference type="GO" id="GO:0006508">
    <property type="term" value="P:proteolysis"/>
    <property type="evidence" value="ECO:0007669"/>
    <property type="project" value="UniProtKB-KW"/>
</dbReference>
<dbReference type="Gene3D" id="3.40.390.10">
    <property type="entry name" value="Collagenase (Catalytic Domain)"/>
    <property type="match status" value="1"/>
</dbReference>
<evidence type="ECO:0000256" key="9">
    <source>
        <dbReference type="SAM" id="SignalP"/>
    </source>
</evidence>
<dbReference type="PANTHER" id="PTHR10201:SF213">
    <property type="entry name" value="METALLOENDOPROTEINASE 2-MMP-LIKE"/>
    <property type="match status" value="1"/>
</dbReference>
<dbReference type="EC" id="3.4.24.23" evidence="11"/>
<feature type="signal peptide" evidence="9">
    <location>
        <begin position="1"/>
        <end position="25"/>
    </location>
</feature>
<dbReference type="InterPro" id="IPR033739">
    <property type="entry name" value="M10A_MMP"/>
</dbReference>
<dbReference type="GO" id="GO:0008270">
    <property type="term" value="F:zinc ion binding"/>
    <property type="evidence" value="ECO:0007669"/>
    <property type="project" value="InterPro"/>
</dbReference>
<feature type="domain" description="Peptidase metallopeptidase" evidence="10">
    <location>
        <begin position="147"/>
        <end position="300"/>
    </location>
</feature>
<feature type="binding site" evidence="8">
    <location>
        <position position="207"/>
    </location>
    <ligand>
        <name>Zn(2+)</name>
        <dbReference type="ChEBI" id="CHEBI:29105"/>
        <label>1</label>
    </ligand>
</feature>
<reference evidence="12" key="1">
    <citation type="journal article" date="2018" name="Gigascience">
        <title>Genome assembly of the Pink Ipe (Handroanthus impetiginosus, Bignoniaceae), a highly valued, ecologically keystone Neotropical timber forest tree.</title>
        <authorList>
            <person name="Silva-Junior O.B."/>
            <person name="Grattapaglia D."/>
            <person name="Novaes E."/>
            <person name="Collevatti R.G."/>
        </authorList>
    </citation>
    <scope>NUCLEOTIDE SEQUENCE [LARGE SCALE GENOMIC DNA]</scope>
    <source>
        <strain evidence="12">cv. UFG-1</strain>
    </source>
</reference>
<dbReference type="SUPFAM" id="SSF55486">
    <property type="entry name" value="Metalloproteases ('zincins'), catalytic domain"/>
    <property type="match status" value="1"/>
</dbReference>
<evidence type="ECO:0000313" key="12">
    <source>
        <dbReference type="Proteomes" id="UP000231279"/>
    </source>
</evidence>
<feature type="binding site" evidence="8">
    <location>
        <position position="209"/>
    </location>
    <ligand>
        <name>Zn(2+)</name>
        <dbReference type="ChEBI" id="CHEBI:29105"/>
        <label>1</label>
    </ligand>
</feature>
<dbReference type="EMBL" id="NKXS01001617">
    <property type="protein sequence ID" value="PIN17705.1"/>
    <property type="molecule type" value="Genomic_DNA"/>
</dbReference>
<sequence>MVPNICTCIFLLDLFLLNPILISHANSFEKSSPLSFLNNLIGIKKGHKAKGLSKLKKHLSNLGYMDNNKDFKNPKHEDNDLFDDNLELALKKYQIFFHLQVNGILDARTVENLLLPRCGVSDFVNLNKSQFKDHIPTISSHYAFFPNEPKWSKTILTYSFPPNTRSDVIQPMKDATHTWANVTRFKFKYIKDYDHADIKISFQVKDHGDGSPFDGPNGVLAHAFAPPDGRLHFDGDERWVNGVVPGEFDLQTIGLHELGHVLGLAHSSDGGAIMYPSIGSGFRKGLGKDDIVGIRALYHISK</sequence>
<feature type="binding site" evidence="8">
    <location>
        <position position="260"/>
    </location>
    <ligand>
        <name>Zn(2+)</name>
        <dbReference type="ChEBI" id="CHEBI:29105"/>
        <label>2</label>
        <note>catalytic</note>
    </ligand>
</feature>
<evidence type="ECO:0000256" key="3">
    <source>
        <dbReference type="ARBA" id="ARBA00022723"/>
    </source>
</evidence>
<feature type="binding site" description="in inhibited form" evidence="8">
    <location>
        <position position="118"/>
    </location>
    <ligand>
        <name>Zn(2+)</name>
        <dbReference type="ChEBI" id="CHEBI:29105"/>
        <label>2</label>
        <note>catalytic</note>
    </ligand>
</feature>
<dbReference type="Pfam" id="PF01471">
    <property type="entry name" value="PG_binding_1"/>
    <property type="match status" value="1"/>
</dbReference>
<evidence type="ECO:0000256" key="7">
    <source>
        <dbReference type="PIRSR" id="PIRSR621190-1"/>
    </source>
</evidence>
<dbReference type="Proteomes" id="UP000231279">
    <property type="component" value="Unassembled WGS sequence"/>
</dbReference>
<protein>
    <submittedName>
        <fullName evidence="11">Matrilysin</fullName>
        <ecNumber evidence="11">3.4.24.23</ecNumber>
    </submittedName>
</protein>
<keyword evidence="6" id="KW-0482">Metalloprotease</keyword>
<keyword evidence="8" id="KW-0106">Calcium</keyword>
<feature type="chain" id="PRO_5013943493" evidence="9">
    <location>
        <begin position="26"/>
        <end position="302"/>
    </location>
</feature>
<feature type="binding site" evidence="8">
    <location>
        <position position="274"/>
    </location>
    <ligand>
        <name>Zn(2+)</name>
        <dbReference type="ChEBI" id="CHEBI:29105"/>
        <label>2</label>
        <note>catalytic</note>
    </ligand>
</feature>
<evidence type="ECO:0000256" key="6">
    <source>
        <dbReference type="ARBA" id="ARBA00023049"/>
    </source>
</evidence>
<dbReference type="SUPFAM" id="SSF47090">
    <property type="entry name" value="PGBD-like"/>
    <property type="match status" value="1"/>
</dbReference>
<gene>
    <name evidence="11" type="ORF">CDL12_09636</name>
</gene>
<organism evidence="11 12">
    <name type="scientific">Handroanthus impetiginosus</name>
    <dbReference type="NCBI Taxonomy" id="429701"/>
    <lineage>
        <taxon>Eukaryota</taxon>
        <taxon>Viridiplantae</taxon>
        <taxon>Streptophyta</taxon>
        <taxon>Embryophyta</taxon>
        <taxon>Tracheophyta</taxon>
        <taxon>Spermatophyta</taxon>
        <taxon>Magnoliopsida</taxon>
        <taxon>eudicotyledons</taxon>
        <taxon>Gunneridae</taxon>
        <taxon>Pentapetalae</taxon>
        <taxon>asterids</taxon>
        <taxon>lamiids</taxon>
        <taxon>Lamiales</taxon>
        <taxon>Bignoniaceae</taxon>
        <taxon>Crescentiina</taxon>
        <taxon>Tabebuia alliance</taxon>
        <taxon>Handroanthus</taxon>
    </lineage>
</organism>
<dbReference type="SMART" id="SM00235">
    <property type="entry name" value="ZnMc"/>
    <property type="match status" value="1"/>
</dbReference>
<dbReference type="InterPro" id="IPR001818">
    <property type="entry name" value="Pept_M10_metallopeptidase"/>
</dbReference>
<name>A0A2G9HJM0_9LAMI</name>
<evidence type="ECO:0000256" key="1">
    <source>
        <dbReference type="ARBA" id="ARBA00009614"/>
    </source>
</evidence>
<dbReference type="CDD" id="cd04278">
    <property type="entry name" value="ZnMc_MMP"/>
    <property type="match status" value="1"/>
</dbReference>
<evidence type="ECO:0000256" key="5">
    <source>
        <dbReference type="ARBA" id="ARBA00022833"/>
    </source>
</evidence>
<dbReference type="OrthoDB" id="406838at2759"/>
<feature type="binding site" evidence="8">
    <location>
        <position position="237"/>
    </location>
    <ligand>
        <name>Ca(2+)</name>
        <dbReference type="ChEBI" id="CHEBI:29108"/>
        <label>1</label>
    </ligand>
</feature>
<dbReference type="GO" id="GO:0030574">
    <property type="term" value="P:collagen catabolic process"/>
    <property type="evidence" value="ECO:0007669"/>
    <property type="project" value="TreeGrafter"/>
</dbReference>
<evidence type="ECO:0000256" key="4">
    <source>
        <dbReference type="ARBA" id="ARBA00022801"/>
    </source>
</evidence>
<feature type="binding site" evidence="8">
    <location>
        <position position="214"/>
    </location>
    <ligand>
        <name>Ca(2+)</name>
        <dbReference type="ChEBI" id="CHEBI:29108"/>
        <label>3</label>
    </ligand>
</feature>
<proteinExistence type="inferred from homology"/>
<keyword evidence="9" id="KW-0732">Signal</keyword>
<evidence type="ECO:0000256" key="2">
    <source>
        <dbReference type="ARBA" id="ARBA00022670"/>
    </source>
</evidence>
<dbReference type="InterPro" id="IPR024079">
    <property type="entry name" value="MetalloPept_cat_dom_sf"/>
</dbReference>
<comment type="cofactor">
    <cofactor evidence="8">
        <name>Ca(2+)</name>
        <dbReference type="ChEBI" id="CHEBI:29108"/>
    </cofactor>
    <text evidence="8">Can bind about 5 Ca(2+) ions per subunit.</text>
</comment>
<dbReference type="AlphaFoldDB" id="A0A2G9HJM0"/>
<dbReference type="InterPro" id="IPR002477">
    <property type="entry name" value="Peptidoglycan-bd-like"/>
</dbReference>
<dbReference type="PRINTS" id="PR00138">
    <property type="entry name" value="MATRIXIN"/>
</dbReference>
<keyword evidence="2" id="KW-0645">Protease</keyword>
<dbReference type="GO" id="GO:0031012">
    <property type="term" value="C:extracellular matrix"/>
    <property type="evidence" value="ECO:0007669"/>
    <property type="project" value="InterPro"/>
</dbReference>
<feature type="binding site" evidence="8">
    <location>
        <position position="232"/>
    </location>
    <ligand>
        <name>Zn(2+)</name>
        <dbReference type="ChEBI" id="CHEBI:29105"/>
        <label>1</label>
    </ligand>
</feature>
<dbReference type="GO" id="GO:0030198">
    <property type="term" value="P:extracellular matrix organization"/>
    <property type="evidence" value="ECO:0007669"/>
    <property type="project" value="TreeGrafter"/>
</dbReference>
<feature type="binding site" evidence="8">
    <location>
        <position position="215"/>
    </location>
    <ligand>
        <name>Ca(2+)</name>
        <dbReference type="ChEBI" id="CHEBI:29108"/>
        <label>3</label>
    </ligand>
</feature>
<evidence type="ECO:0000313" key="11">
    <source>
        <dbReference type="EMBL" id="PIN17705.1"/>
    </source>
</evidence>
<feature type="binding site" evidence="8">
    <location>
        <position position="237"/>
    </location>
    <ligand>
        <name>Ca(2+)</name>
        <dbReference type="ChEBI" id="CHEBI:29108"/>
        <label>3</label>
    </ligand>
</feature>
<dbReference type="InterPro" id="IPR006026">
    <property type="entry name" value="Peptidase_Metallo"/>
</dbReference>
<dbReference type="STRING" id="429701.A0A2G9HJM0"/>
<comment type="caution">
    <text evidence="11">The sequence shown here is derived from an EMBL/GenBank/DDBJ whole genome shotgun (WGS) entry which is preliminary data.</text>
</comment>
<feature type="active site" evidence="7">
    <location>
        <position position="257"/>
    </location>
</feature>
<feature type="binding site" evidence="8">
    <location>
        <position position="266"/>
    </location>
    <ligand>
        <name>Zn(2+)</name>
        <dbReference type="ChEBI" id="CHEBI:29105"/>
        <label>2</label>
        <note>catalytic</note>
    </ligand>
</feature>
<dbReference type="PANTHER" id="PTHR10201">
    <property type="entry name" value="MATRIX METALLOPROTEINASE"/>
    <property type="match status" value="1"/>
</dbReference>
<evidence type="ECO:0000259" key="10">
    <source>
        <dbReference type="SMART" id="SM00235"/>
    </source>
</evidence>
<comment type="similarity">
    <text evidence="1">Belongs to the peptidase M10A family. Matrix metalloproteinases (MMPs) subfamily.</text>
</comment>
<dbReference type="InterPro" id="IPR021190">
    <property type="entry name" value="Pept_M10A"/>
</dbReference>
<dbReference type="GO" id="GO:0004222">
    <property type="term" value="F:metalloendopeptidase activity"/>
    <property type="evidence" value="ECO:0007669"/>
    <property type="project" value="UniProtKB-EC"/>
</dbReference>
<comment type="cofactor">
    <cofactor evidence="8">
        <name>Zn(2+)</name>
        <dbReference type="ChEBI" id="CHEBI:29105"/>
    </cofactor>
    <text evidence="8">Binds 2 Zn(2+) ions per subunit.</text>
</comment>
<dbReference type="Pfam" id="PF00413">
    <property type="entry name" value="Peptidase_M10"/>
    <property type="match status" value="1"/>
</dbReference>
<feature type="binding site" evidence="8">
    <location>
        <position position="222"/>
    </location>
    <ligand>
        <name>Zn(2+)</name>
        <dbReference type="ChEBI" id="CHEBI:29105"/>
        <label>1</label>
    </ligand>
</feature>
<feature type="binding site" evidence="8">
    <location>
        <position position="256"/>
    </location>
    <ligand>
        <name>Zn(2+)</name>
        <dbReference type="ChEBI" id="CHEBI:29105"/>
        <label>2</label>
        <note>catalytic</note>
    </ligand>
</feature>
<accession>A0A2G9HJM0</accession>
<evidence type="ECO:0000256" key="8">
    <source>
        <dbReference type="PIRSR" id="PIRSR621190-2"/>
    </source>
</evidence>
<keyword evidence="4 11" id="KW-0378">Hydrolase</keyword>
<dbReference type="InterPro" id="IPR036365">
    <property type="entry name" value="PGBD-like_sf"/>
</dbReference>